<dbReference type="AlphaFoldDB" id="A0A517NT15"/>
<evidence type="ECO:0000256" key="1">
    <source>
        <dbReference type="SAM" id="MobiDB-lite"/>
    </source>
</evidence>
<dbReference type="Proteomes" id="UP000319817">
    <property type="component" value="Chromosome"/>
</dbReference>
<organism evidence="2 3">
    <name type="scientific">Stieleria marina</name>
    <dbReference type="NCBI Taxonomy" id="1930275"/>
    <lineage>
        <taxon>Bacteria</taxon>
        <taxon>Pseudomonadati</taxon>
        <taxon>Planctomycetota</taxon>
        <taxon>Planctomycetia</taxon>
        <taxon>Pirellulales</taxon>
        <taxon>Pirellulaceae</taxon>
        <taxon>Stieleria</taxon>
    </lineage>
</organism>
<name>A0A517NT15_9BACT</name>
<dbReference type="EMBL" id="CP036526">
    <property type="protein sequence ID" value="QDT10268.1"/>
    <property type="molecule type" value="Genomic_DNA"/>
</dbReference>
<feature type="compositionally biased region" description="Polar residues" evidence="1">
    <location>
        <begin position="1"/>
        <end position="11"/>
    </location>
</feature>
<protein>
    <submittedName>
        <fullName evidence="2">Uncharacterized protein</fullName>
    </submittedName>
</protein>
<keyword evidence="3" id="KW-1185">Reference proteome</keyword>
<proteinExistence type="predicted"/>
<feature type="region of interest" description="Disordered" evidence="1">
    <location>
        <begin position="1"/>
        <end position="78"/>
    </location>
</feature>
<evidence type="ECO:0000313" key="2">
    <source>
        <dbReference type="EMBL" id="QDT10268.1"/>
    </source>
</evidence>
<gene>
    <name evidence="2" type="ORF">K239x_22240</name>
</gene>
<sequence length="78" mass="8631">MPSPRYVTTSRFGKESRFSPDGELSADSRVMQPAAPPTASRRIVGRTGHSHNDIRFAQQSSSRPTIGRYQIDSIPEAK</sequence>
<accession>A0A517NT15</accession>
<evidence type="ECO:0000313" key="3">
    <source>
        <dbReference type="Proteomes" id="UP000319817"/>
    </source>
</evidence>
<reference evidence="2 3" key="1">
    <citation type="submission" date="2019-02" db="EMBL/GenBank/DDBJ databases">
        <title>Deep-cultivation of Planctomycetes and their phenomic and genomic characterization uncovers novel biology.</title>
        <authorList>
            <person name="Wiegand S."/>
            <person name="Jogler M."/>
            <person name="Boedeker C."/>
            <person name="Pinto D."/>
            <person name="Vollmers J."/>
            <person name="Rivas-Marin E."/>
            <person name="Kohn T."/>
            <person name="Peeters S.H."/>
            <person name="Heuer A."/>
            <person name="Rast P."/>
            <person name="Oberbeckmann S."/>
            <person name="Bunk B."/>
            <person name="Jeske O."/>
            <person name="Meyerdierks A."/>
            <person name="Storesund J.E."/>
            <person name="Kallscheuer N."/>
            <person name="Luecker S."/>
            <person name="Lage O.M."/>
            <person name="Pohl T."/>
            <person name="Merkel B.J."/>
            <person name="Hornburger P."/>
            <person name="Mueller R.-W."/>
            <person name="Bruemmer F."/>
            <person name="Labrenz M."/>
            <person name="Spormann A.M."/>
            <person name="Op den Camp H."/>
            <person name="Overmann J."/>
            <person name="Amann R."/>
            <person name="Jetten M.S.M."/>
            <person name="Mascher T."/>
            <person name="Medema M.H."/>
            <person name="Devos D.P."/>
            <person name="Kaster A.-K."/>
            <person name="Ovreas L."/>
            <person name="Rohde M."/>
            <person name="Galperin M.Y."/>
            <person name="Jogler C."/>
        </authorList>
    </citation>
    <scope>NUCLEOTIDE SEQUENCE [LARGE SCALE GENOMIC DNA]</scope>
    <source>
        <strain evidence="2 3">K23_9</strain>
    </source>
</reference>